<organism evidence="1 2">
    <name type="scientific">Methylosinus sporium</name>
    <dbReference type="NCBI Taxonomy" id="428"/>
    <lineage>
        <taxon>Bacteria</taxon>
        <taxon>Pseudomonadati</taxon>
        <taxon>Pseudomonadota</taxon>
        <taxon>Alphaproteobacteria</taxon>
        <taxon>Hyphomicrobiales</taxon>
        <taxon>Methylocystaceae</taxon>
        <taxon>Methylosinus</taxon>
    </lineage>
</organism>
<keyword evidence="1" id="KW-0808">Transferase</keyword>
<dbReference type="Proteomes" id="UP000316781">
    <property type="component" value="Unassembled WGS sequence"/>
</dbReference>
<dbReference type="Pfam" id="PF13692">
    <property type="entry name" value="Glyco_trans_1_4"/>
    <property type="match status" value="1"/>
</dbReference>
<sequence length="376" mass="42092">MGAHVSMVAVSTDPGFIPERSWIWRSYIESTPELDGEARFYAGAPLSALLFPSFLRDAVWPYAHGDQAIIRLALAARSRLSGLLVGKSFDVIHCNHFFLMPVAERLAMGRSPILLDSHDLQARQFMLMNRRIPWLRPHTTYESMLAVELESMRGADLLLHVNIEEHDIFSDLLPEKRHALLYPAGPEAPSGPGGEDIVIIASNNTANVESVVWFLREVAPKAPDIDIRIVGNIDLGVRSRAPDEYRRYRDWFVGRVDDARRVYENARLVLLPMVKGFGLSIKTLEAMASGLPMIATSAALRGMKEDVMNLGDVTVADDSESFANALRRKAREPRRTEAQRRTSGVRAYFDANFSQAVYHRNLEALVAPLLESGDRQ</sequence>
<accession>A0A549T6A8</accession>
<dbReference type="AlphaFoldDB" id="A0A549T6A8"/>
<comment type="caution">
    <text evidence="1">The sequence shown here is derived from an EMBL/GenBank/DDBJ whole genome shotgun (WGS) entry which is preliminary data.</text>
</comment>
<protein>
    <submittedName>
        <fullName evidence="1">Glycosyltransferase</fullName>
    </submittedName>
</protein>
<name>A0A549T6A8_METSR</name>
<dbReference type="SUPFAM" id="SSF53756">
    <property type="entry name" value="UDP-Glycosyltransferase/glycogen phosphorylase"/>
    <property type="match status" value="1"/>
</dbReference>
<reference evidence="1 2" key="1">
    <citation type="submission" date="2019-07" db="EMBL/GenBank/DDBJ databases">
        <title>Ln-dependent methylotrophs.</title>
        <authorList>
            <person name="Tani A."/>
        </authorList>
    </citation>
    <scope>NUCLEOTIDE SEQUENCE [LARGE SCALE GENOMIC DNA]</scope>
    <source>
        <strain evidence="1 2">SM89A</strain>
    </source>
</reference>
<gene>
    <name evidence="1" type="ORF">FM996_02550</name>
</gene>
<dbReference type="EMBL" id="VJMF01000012">
    <property type="protein sequence ID" value="TRL37418.1"/>
    <property type="molecule type" value="Genomic_DNA"/>
</dbReference>
<evidence type="ECO:0000313" key="2">
    <source>
        <dbReference type="Proteomes" id="UP000316781"/>
    </source>
</evidence>
<dbReference type="PANTHER" id="PTHR12526">
    <property type="entry name" value="GLYCOSYLTRANSFERASE"/>
    <property type="match status" value="1"/>
</dbReference>
<dbReference type="GO" id="GO:0016740">
    <property type="term" value="F:transferase activity"/>
    <property type="evidence" value="ECO:0007669"/>
    <property type="project" value="UniProtKB-KW"/>
</dbReference>
<proteinExistence type="predicted"/>
<evidence type="ECO:0000313" key="1">
    <source>
        <dbReference type="EMBL" id="TRL37418.1"/>
    </source>
</evidence>
<dbReference type="Gene3D" id="3.40.50.2000">
    <property type="entry name" value="Glycogen Phosphorylase B"/>
    <property type="match status" value="2"/>
</dbReference>